<evidence type="ECO:0000256" key="1">
    <source>
        <dbReference type="SAM" id="MobiDB-lite"/>
    </source>
</evidence>
<feature type="region of interest" description="Disordered" evidence="1">
    <location>
        <begin position="1"/>
        <end position="37"/>
    </location>
</feature>
<dbReference type="EMBL" id="MT955355">
    <property type="protein sequence ID" value="QOJ72078.1"/>
    <property type="molecule type" value="Genomic_DNA"/>
</dbReference>
<feature type="compositionally biased region" description="Basic and acidic residues" evidence="1">
    <location>
        <begin position="1"/>
        <end position="10"/>
    </location>
</feature>
<evidence type="ECO:0000313" key="2">
    <source>
        <dbReference type="EMBL" id="QOJ72078.1"/>
    </source>
</evidence>
<organism evidence="2">
    <name type="scientific">Escherichia coli</name>
    <dbReference type="NCBI Taxonomy" id="562"/>
    <lineage>
        <taxon>Bacteria</taxon>
        <taxon>Pseudomonadati</taxon>
        <taxon>Pseudomonadota</taxon>
        <taxon>Gammaproteobacteria</taxon>
        <taxon>Enterobacterales</taxon>
        <taxon>Enterobacteriaceae</taxon>
        <taxon>Escherichia</taxon>
    </lineage>
</organism>
<dbReference type="AlphaFoldDB" id="A0A7L9EZX4"/>
<keyword evidence="2" id="KW-0614">Plasmid</keyword>
<accession>A0A7L9EZX4</accession>
<sequence>MKQEHNEADGGAHGLSASVFGSRQARQGASAGVGAKP</sequence>
<name>A0A7L9EZX4_ECOLX</name>
<reference evidence="2" key="1">
    <citation type="submission" date="2020-09" db="EMBL/GenBank/DDBJ databases">
        <title>Complete sequence of blaGES-5 carrying plasmid from E. coli.</title>
        <authorList>
            <person name="Irrgang A."/>
        </authorList>
    </citation>
    <scope>NUCLEOTIDE SEQUENCE</scope>
    <source>
        <strain evidence="2">19-AB02908</strain>
        <plasmid evidence="2">pEC19-AB02908</plasmid>
    </source>
</reference>
<proteinExistence type="predicted"/>
<protein>
    <submittedName>
        <fullName evidence="2">Uncharacterized protein</fullName>
    </submittedName>
</protein>
<geneLocation type="plasmid" evidence="2">
    <name>pEC19-AB02908</name>
</geneLocation>